<organism evidence="3 4">
    <name type="scientific">Polypterus senegalus</name>
    <name type="common">Senegal bichir</name>
    <dbReference type="NCBI Taxonomy" id="55291"/>
    <lineage>
        <taxon>Eukaryota</taxon>
        <taxon>Metazoa</taxon>
        <taxon>Chordata</taxon>
        <taxon>Craniata</taxon>
        <taxon>Vertebrata</taxon>
        <taxon>Euteleostomi</taxon>
        <taxon>Actinopterygii</taxon>
        <taxon>Polypteriformes</taxon>
        <taxon>Polypteridae</taxon>
        <taxon>Polypterus</taxon>
    </lineage>
</organism>
<name>A0A8X7XB53_POLSE</name>
<evidence type="ECO:0000256" key="2">
    <source>
        <dbReference type="SAM" id="Phobius"/>
    </source>
</evidence>
<dbReference type="Pfam" id="PF13593">
    <property type="entry name" value="SBF_like"/>
    <property type="match status" value="1"/>
</dbReference>
<feature type="non-terminal residue" evidence="3">
    <location>
        <position position="277"/>
    </location>
</feature>
<evidence type="ECO:0000313" key="3">
    <source>
        <dbReference type="EMBL" id="KAG2465960.1"/>
    </source>
</evidence>
<keyword evidence="4" id="KW-1185">Reference proteome</keyword>
<comment type="similarity">
    <text evidence="1">Belongs to the bile acid:sodium symporter (BASS) (TC 2.A.28) family.</text>
</comment>
<dbReference type="Gene3D" id="1.20.1530.20">
    <property type="match status" value="1"/>
</dbReference>
<keyword evidence="2" id="KW-1133">Transmembrane helix</keyword>
<proteinExistence type="inferred from homology"/>
<dbReference type="InterPro" id="IPR016833">
    <property type="entry name" value="Put_Na-Bile_cotransptr"/>
</dbReference>
<dbReference type="AlphaFoldDB" id="A0A8X7XB53"/>
<dbReference type="PANTHER" id="PTHR18640">
    <property type="entry name" value="SOLUTE CARRIER FAMILY 10 MEMBER 7"/>
    <property type="match status" value="1"/>
</dbReference>
<evidence type="ECO:0000256" key="1">
    <source>
        <dbReference type="ARBA" id="ARBA00006528"/>
    </source>
</evidence>
<dbReference type="Proteomes" id="UP000886611">
    <property type="component" value="Unassembled WGS sequence"/>
</dbReference>
<protein>
    <submittedName>
        <fullName evidence="3">NTCP7 protein</fullName>
    </submittedName>
</protein>
<keyword evidence="2" id="KW-0812">Transmembrane</keyword>
<feature type="non-terminal residue" evidence="3">
    <location>
        <position position="1"/>
    </location>
</feature>
<gene>
    <name evidence="3" type="primary">Slc10a7</name>
    <name evidence="3" type="ORF">GTO96_0016151</name>
</gene>
<keyword evidence="2" id="KW-0472">Membrane</keyword>
<reference evidence="3 4" key="1">
    <citation type="journal article" date="2021" name="Cell">
        <title>Tracing the genetic footprints of vertebrate landing in non-teleost ray-finned fishes.</title>
        <authorList>
            <person name="Bi X."/>
            <person name="Wang K."/>
            <person name="Yang L."/>
            <person name="Pan H."/>
            <person name="Jiang H."/>
            <person name="Wei Q."/>
            <person name="Fang M."/>
            <person name="Yu H."/>
            <person name="Zhu C."/>
            <person name="Cai Y."/>
            <person name="He Y."/>
            <person name="Gan X."/>
            <person name="Zeng H."/>
            <person name="Yu D."/>
            <person name="Zhu Y."/>
            <person name="Jiang H."/>
            <person name="Qiu Q."/>
            <person name="Yang H."/>
            <person name="Zhang Y.E."/>
            <person name="Wang W."/>
            <person name="Zhu M."/>
            <person name="He S."/>
            <person name="Zhang G."/>
        </authorList>
    </citation>
    <scope>NUCLEOTIDE SEQUENCE [LARGE SCALE GENOMIC DNA]</scope>
    <source>
        <strain evidence="3">Bchr_013</strain>
    </source>
</reference>
<accession>A0A8X7XB53</accession>
<comment type="caution">
    <text evidence="3">The sequence shown here is derived from an EMBL/GenBank/DDBJ whole genome shotgun (WGS) entry which is preliminary data.</text>
</comment>
<dbReference type="InterPro" id="IPR038770">
    <property type="entry name" value="Na+/solute_symporter_sf"/>
</dbReference>
<evidence type="ECO:0000313" key="4">
    <source>
        <dbReference type="Proteomes" id="UP000886611"/>
    </source>
</evidence>
<sequence>MLSEVSKPLNDEVDTLIADRNTADGCAQEVIKGLALGFFQDPHNPRHSDPSLSLSRATIRAFIDYTKITASLAKSRSVNLSTDAPQLLDLTTLPNTQSRQALNGVGAQHTPDEPQNQLGKTQRFCLHSAQHSHYSVQKYTGTFTHIHKIIVRRYIKEWLERKKPPFGAISSCVLLMIIYTTFCDTFSNPNIDLDKFSLVVIVFIIFSIQLTFMLLIFILSTSSCMDWVLDRVLGSNGCGASVDEQSFTDLDFADDAVIFVESMEALIRVLEKLSEDS</sequence>
<feature type="transmembrane region" description="Helical" evidence="2">
    <location>
        <begin position="166"/>
        <end position="187"/>
    </location>
</feature>
<dbReference type="GO" id="GO:0005886">
    <property type="term" value="C:plasma membrane"/>
    <property type="evidence" value="ECO:0007669"/>
    <property type="project" value="TreeGrafter"/>
</dbReference>
<dbReference type="EMBL" id="JAATIS010001721">
    <property type="protein sequence ID" value="KAG2465960.1"/>
    <property type="molecule type" value="Genomic_DNA"/>
</dbReference>
<feature type="transmembrane region" description="Helical" evidence="2">
    <location>
        <begin position="199"/>
        <end position="219"/>
    </location>
</feature>
<dbReference type="PANTHER" id="PTHR18640:SF5">
    <property type="entry name" value="SODIUM_BILE ACID COTRANSPORTER 7"/>
    <property type="match status" value="1"/>
</dbReference>